<name>A0A6G1J882_9PLEO</name>
<feature type="region of interest" description="Disordered" evidence="1">
    <location>
        <begin position="40"/>
        <end position="68"/>
    </location>
</feature>
<organism evidence="2 3">
    <name type="scientific">Lentithecium fluviatile CBS 122367</name>
    <dbReference type="NCBI Taxonomy" id="1168545"/>
    <lineage>
        <taxon>Eukaryota</taxon>
        <taxon>Fungi</taxon>
        <taxon>Dikarya</taxon>
        <taxon>Ascomycota</taxon>
        <taxon>Pezizomycotina</taxon>
        <taxon>Dothideomycetes</taxon>
        <taxon>Pleosporomycetidae</taxon>
        <taxon>Pleosporales</taxon>
        <taxon>Massarineae</taxon>
        <taxon>Lentitheciaceae</taxon>
        <taxon>Lentithecium</taxon>
    </lineage>
</organism>
<dbReference type="Proteomes" id="UP000799291">
    <property type="component" value="Unassembled WGS sequence"/>
</dbReference>
<gene>
    <name evidence="2" type="ORF">K458DRAFT_485906</name>
</gene>
<reference evidence="2" key="1">
    <citation type="journal article" date="2020" name="Stud. Mycol.">
        <title>101 Dothideomycetes genomes: a test case for predicting lifestyles and emergence of pathogens.</title>
        <authorList>
            <person name="Haridas S."/>
            <person name="Albert R."/>
            <person name="Binder M."/>
            <person name="Bloem J."/>
            <person name="Labutti K."/>
            <person name="Salamov A."/>
            <person name="Andreopoulos B."/>
            <person name="Baker S."/>
            <person name="Barry K."/>
            <person name="Bills G."/>
            <person name="Bluhm B."/>
            <person name="Cannon C."/>
            <person name="Castanera R."/>
            <person name="Culley D."/>
            <person name="Daum C."/>
            <person name="Ezra D."/>
            <person name="Gonzalez J."/>
            <person name="Henrissat B."/>
            <person name="Kuo A."/>
            <person name="Liang C."/>
            <person name="Lipzen A."/>
            <person name="Lutzoni F."/>
            <person name="Magnuson J."/>
            <person name="Mondo S."/>
            <person name="Nolan M."/>
            <person name="Ohm R."/>
            <person name="Pangilinan J."/>
            <person name="Park H.-J."/>
            <person name="Ramirez L."/>
            <person name="Alfaro M."/>
            <person name="Sun H."/>
            <person name="Tritt A."/>
            <person name="Yoshinaga Y."/>
            <person name="Zwiers L.-H."/>
            <person name="Turgeon B."/>
            <person name="Goodwin S."/>
            <person name="Spatafora J."/>
            <person name="Crous P."/>
            <person name="Grigoriev I."/>
        </authorList>
    </citation>
    <scope>NUCLEOTIDE SEQUENCE</scope>
    <source>
        <strain evidence="2">CBS 122367</strain>
    </source>
</reference>
<evidence type="ECO:0000313" key="2">
    <source>
        <dbReference type="EMBL" id="KAF2686732.1"/>
    </source>
</evidence>
<evidence type="ECO:0000313" key="3">
    <source>
        <dbReference type="Proteomes" id="UP000799291"/>
    </source>
</evidence>
<proteinExistence type="predicted"/>
<dbReference type="EMBL" id="MU005576">
    <property type="protein sequence ID" value="KAF2686732.1"/>
    <property type="molecule type" value="Genomic_DNA"/>
</dbReference>
<feature type="compositionally biased region" description="Basic residues" evidence="1">
    <location>
        <begin position="51"/>
        <end position="61"/>
    </location>
</feature>
<dbReference type="AlphaFoldDB" id="A0A6G1J882"/>
<evidence type="ECO:0000256" key="1">
    <source>
        <dbReference type="SAM" id="MobiDB-lite"/>
    </source>
</evidence>
<accession>A0A6G1J882</accession>
<keyword evidence="3" id="KW-1185">Reference proteome</keyword>
<protein>
    <submittedName>
        <fullName evidence="2">Uncharacterized protein</fullName>
    </submittedName>
</protein>
<sequence length="189" mass="20842">MQRHSPVRRDRGHSTFSTLIRCGGRSAAVHCLIQISASHPPPCSEPGSGRRSARGSKKRKIPTLPDWDSSCQKRQSTCRLRTLTLLKHIATGKAKRSAWRQQKSYDHQTGGGNIDCGLMRSIIDQGDAAEYSLKLHVKDMIKPPGCTSSTPLDYRQRFAVVLGRVLQYSSGSSLLFVTPGNTATDARHM</sequence>